<proteinExistence type="predicted"/>
<reference evidence="2 3" key="1">
    <citation type="submission" date="2018-06" db="EMBL/GenBank/DDBJ databases">
        <title>Genomic Encyclopedia of Archaeal and Bacterial Type Strains, Phase II (KMG-II): from individual species to whole genera.</title>
        <authorList>
            <person name="Goeker M."/>
        </authorList>
    </citation>
    <scope>NUCLEOTIDE SEQUENCE [LARGE SCALE GENOMIC DNA]</scope>
    <source>
        <strain evidence="2 3">DSM 27372</strain>
    </source>
</reference>
<accession>A0A318U849</accession>
<dbReference type="AlphaFoldDB" id="A0A318U849"/>
<dbReference type="Proteomes" id="UP000248198">
    <property type="component" value="Unassembled WGS sequence"/>
</dbReference>
<dbReference type="OrthoDB" id="1377129at2"/>
<sequence length="206" mass="23625">MRLLVLLLLLPVACFAQTFEGKISYANSYKSKSPQLKDEQFGAMMGTTQDYYIKGGDYKSVFNGTFIKMQLYRHTENKSYTLTGKSDSCYWKGYDKNDDIATRFEIEKGKETVMGVLCDALTVYTPKSKAVYYYSSKYGVNPDLFKQHEYGNWYYILSKTKAVPLKTVYEAELFTLTSTAVNIYPMKLEAKLFEVPDQNKIAAATW</sequence>
<evidence type="ECO:0000256" key="1">
    <source>
        <dbReference type="SAM" id="SignalP"/>
    </source>
</evidence>
<feature type="chain" id="PRO_5016431577" description="DUF4412 domain-containing protein" evidence="1">
    <location>
        <begin position="19"/>
        <end position="206"/>
    </location>
</feature>
<evidence type="ECO:0000313" key="3">
    <source>
        <dbReference type="Proteomes" id="UP000248198"/>
    </source>
</evidence>
<keyword evidence="1" id="KW-0732">Signal</keyword>
<keyword evidence="3" id="KW-1185">Reference proteome</keyword>
<name>A0A318U849_9SPHI</name>
<dbReference type="EMBL" id="QKLU01000010">
    <property type="protein sequence ID" value="PYF69371.1"/>
    <property type="molecule type" value="Genomic_DNA"/>
</dbReference>
<evidence type="ECO:0008006" key="4">
    <source>
        <dbReference type="Google" id="ProtNLM"/>
    </source>
</evidence>
<comment type="caution">
    <text evidence="2">The sequence shown here is derived from an EMBL/GenBank/DDBJ whole genome shotgun (WGS) entry which is preliminary data.</text>
</comment>
<protein>
    <recommendedName>
        <fullName evidence="4">DUF4412 domain-containing protein</fullName>
    </recommendedName>
</protein>
<dbReference type="RefSeq" id="WP_110834339.1">
    <property type="nucleotide sequence ID" value="NZ_QKLU01000010.1"/>
</dbReference>
<evidence type="ECO:0000313" key="2">
    <source>
        <dbReference type="EMBL" id="PYF69371.1"/>
    </source>
</evidence>
<feature type="signal peptide" evidence="1">
    <location>
        <begin position="1"/>
        <end position="18"/>
    </location>
</feature>
<gene>
    <name evidence="2" type="ORF">B0O44_1109</name>
</gene>
<organism evidence="2 3">
    <name type="scientific">Pedobacter nutrimenti</name>
    <dbReference type="NCBI Taxonomy" id="1241337"/>
    <lineage>
        <taxon>Bacteria</taxon>
        <taxon>Pseudomonadati</taxon>
        <taxon>Bacteroidota</taxon>
        <taxon>Sphingobacteriia</taxon>
        <taxon>Sphingobacteriales</taxon>
        <taxon>Sphingobacteriaceae</taxon>
        <taxon>Pedobacter</taxon>
    </lineage>
</organism>